<dbReference type="PANTHER" id="PTHR46696">
    <property type="entry name" value="P450, PUTATIVE (EUROFUNG)-RELATED"/>
    <property type="match status" value="1"/>
</dbReference>
<evidence type="ECO:0000256" key="2">
    <source>
        <dbReference type="SAM" id="MobiDB-lite"/>
    </source>
</evidence>
<organism evidence="3 4">
    <name type="scientific">Roseovarius mucosus</name>
    <dbReference type="NCBI Taxonomy" id="215743"/>
    <lineage>
        <taxon>Bacteria</taxon>
        <taxon>Pseudomonadati</taxon>
        <taxon>Pseudomonadota</taxon>
        <taxon>Alphaproteobacteria</taxon>
        <taxon>Rhodobacterales</taxon>
        <taxon>Roseobacteraceae</taxon>
        <taxon>Roseovarius</taxon>
    </lineage>
</organism>
<comment type="similarity">
    <text evidence="1">Belongs to the cytochrome P450 family.</text>
</comment>
<evidence type="ECO:0000256" key="1">
    <source>
        <dbReference type="ARBA" id="ARBA00010617"/>
    </source>
</evidence>
<dbReference type="GO" id="GO:0016705">
    <property type="term" value="F:oxidoreductase activity, acting on paired donors, with incorporation or reduction of molecular oxygen"/>
    <property type="evidence" value="ECO:0007669"/>
    <property type="project" value="InterPro"/>
</dbReference>
<reference evidence="3 4" key="1">
    <citation type="submission" date="2017-03" db="EMBL/GenBank/DDBJ databases">
        <title>Genome Sequence of Roseovarius mucosus strain SMR3 Isolated from a culture of the Diatom Skeletonema marinoi.</title>
        <authorList>
            <person name="Topel M."/>
            <person name="Pinder M."/>
            <person name="Johansson O.N."/>
            <person name="Kourtchenko O."/>
            <person name="Godhe A."/>
            <person name="Clarke A.K."/>
        </authorList>
    </citation>
    <scope>NUCLEOTIDE SEQUENCE [LARGE SCALE GENOMIC DNA]</scope>
    <source>
        <strain evidence="3 4">SMR3</strain>
    </source>
</reference>
<dbReference type="EMBL" id="CP020474">
    <property type="protein sequence ID" value="ARE84867.1"/>
    <property type="molecule type" value="Genomic_DNA"/>
</dbReference>
<dbReference type="InterPro" id="IPR001128">
    <property type="entry name" value="Cyt_P450"/>
</dbReference>
<keyword evidence="3" id="KW-0560">Oxidoreductase</keyword>
<dbReference type="Proteomes" id="UP000192273">
    <property type="component" value="Chromosome"/>
</dbReference>
<sequence>MPSPVPPTQDAPRLAAPPALDPNADPLLVGLPKQRGYGQWIVSRMCDVRTVLTDPTTTVDMLTPKAMARFMSQQGVTLEQTMEIVRIVARAHRVPNDAERRDAIAITRLFQGTLQDLDMASALGAIASAEGRTVDVMADLLRPILGACRATALAIDPELGQRVEDGLLAIMLTVERHGPSDLAPVEPLARAVMQDLSILEKTRGKAREMPITHWIFPAFLALLPITYTSVSMLAHLAETPELQETLRARPELRPGYIREVERLMTSIRYGTRQIGATGLNLGDVWLPPRSLVVLDFSAANRDPALWQEPDTCLLDRPRQPTATFSLGPLACVGGQASRQFLSLLLDAVMQRVRVSLPQPGAEPDRLVTQWSITRGYRLCRLCLSTL</sequence>
<dbReference type="GO" id="GO:0004497">
    <property type="term" value="F:monooxygenase activity"/>
    <property type="evidence" value="ECO:0007669"/>
    <property type="project" value="InterPro"/>
</dbReference>
<dbReference type="AlphaFoldDB" id="A0A1V0RSW0"/>
<evidence type="ECO:0000313" key="4">
    <source>
        <dbReference type="Proteomes" id="UP000192273"/>
    </source>
</evidence>
<dbReference type="RefSeq" id="WP_219436295.1">
    <property type="nucleotide sequence ID" value="NZ_JAHXRP010000020.1"/>
</dbReference>
<feature type="region of interest" description="Disordered" evidence="2">
    <location>
        <begin position="1"/>
        <end position="23"/>
    </location>
</feature>
<evidence type="ECO:0000313" key="3">
    <source>
        <dbReference type="EMBL" id="ARE84867.1"/>
    </source>
</evidence>
<accession>A0A1V0RSW0</accession>
<dbReference type="Gene3D" id="1.10.630.10">
    <property type="entry name" value="Cytochrome P450"/>
    <property type="match status" value="1"/>
</dbReference>
<gene>
    <name evidence="3" type="ORF">ROSMUCSMR3_03406</name>
</gene>
<dbReference type="Pfam" id="PF00067">
    <property type="entry name" value="p450"/>
    <property type="match status" value="1"/>
</dbReference>
<feature type="compositionally biased region" description="Low complexity" evidence="2">
    <location>
        <begin position="10"/>
        <end position="23"/>
    </location>
</feature>
<keyword evidence="4" id="KW-1185">Reference proteome</keyword>
<dbReference type="GO" id="GO:0020037">
    <property type="term" value="F:heme binding"/>
    <property type="evidence" value="ECO:0007669"/>
    <property type="project" value="InterPro"/>
</dbReference>
<dbReference type="KEGG" id="rmm:ROSMUCSMR3_03406"/>
<proteinExistence type="inferred from homology"/>
<name>A0A1V0RSW0_9RHOB</name>
<dbReference type="PANTHER" id="PTHR46696:SF6">
    <property type="entry name" value="P450, PUTATIVE (EUROFUNG)-RELATED"/>
    <property type="match status" value="1"/>
</dbReference>
<dbReference type="InterPro" id="IPR036396">
    <property type="entry name" value="Cyt_P450_sf"/>
</dbReference>
<protein>
    <submittedName>
        <fullName evidence="3">Biflaviolin synthase CYP158A2</fullName>
        <ecNumber evidence="3">1.14.21.7</ecNumber>
    </submittedName>
</protein>
<dbReference type="GO" id="GO:0005506">
    <property type="term" value="F:iron ion binding"/>
    <property type="evidence" value="ECO:0007669"/>
    <property type="project" value="InterPro"/>
</dbReference>
<dbReference type="SUPFAM" id="SSF48264">
    <property type="entry name" value="Cytochrome P450"/>
    <property type="match status" value="1"/>
</dbReference>
<dbReference type="EC" id="1.14.21.7" evidence="3"/>